<gene>
    <name evidence="2" type="ORF">BCAMP_02735</name>
</gene>
<dbReference type="OrthoDB" id="9772456at2"/>
<dbReference type="PANTHER" id="PTHR20854:SF4">
    <property type="entry name" value="INOSITOL-1-MONOPHOSPHATASE-RELATED"/>
    <property type="match status" value="1"/>
</dbReference>
<dbReference type="InterPro" id="IPR000760">
    <property type="entry name" value="Inositol_monophosphatase-like"/>
</dbReference>
<feature type="binding site" evidence="1">
    <location>
        <position position="212"/>
    </location>
    <ligand>
        <name>Mg(2+)</name>
        <dbReference type="ChEBI" id="CHEBI:18420"/>
        <label>1</label>
        <note>catalytic</note>
    </ligand>
</feature>
<feature type="binding site" evidence="1">
    <location>
        <position position="91"/>
    </location>
    <ligand>
        <name>Mg(2+)</name>
        <dbReference type="ChEBI" id="CHEBI:18420"/>
        <label>1</label>
        <note>catalytic</note>
    </ligand>
</feature>
<keyword evidence="1" id="KW-0479">Metal-binding</keyword>
<dbReference type="GO" id="GO:0008934">
    <property type="term" value="F:inositol monophosphate 1-phosphatase activity"/>
    <property type="evidence" value="ECO:0007669"/>
    <property type="project" value="TreeGrafter"/>
</dbReference>
<name>W7CYC9_9LIST</name>
<keyword evidence="3" id="KW-1185">Reference proteome</keyword>
<dbReference type="RefSeq" id="WP_051456820.1">
    <property type="nucleotide sequence ID" value="NZ_AODH01000009.1"/>
</dbReference>
<dbReference type="STRING" id="1265861.BCAMP_02735"/>
<feature type="binding site" evidence="1">
    <location>
        <position position="70"/>
    </location>
    <ligand>
        <name>Mg(2+)</name>
        <dbReference type="ChEBI" id="CHEBI:18420"/>
        <label>1</label>
        <note>catalytic</note>
    </ligand>
</feature>
<reference evidence="2 3" key="1">
    <citation type="submission" date="2012-12" db="EMBL/GenBank/DDBJ databases">
        <title>Novel taxa of Listeriaceae from agricultural environments in the United States.</title>
        <authorList>
            <person name="den Bakker H.C."/>
            <person name="Allred A."/>
            <person name="Warchocki S."/>
            <person name="Wright E.M."/>
            <person name="Burrell A."/>
            <person name="Nightingale K.K."/>
            <person name="Kephart D."/>
            <person name="Wiedmann M."/>
        </authorList>
    </citation>
    <scope>NUCLEOTIDE SEQUENCE [LARGE SCALE GENOMIC DNA]</scope>
    <source>
        <strain evidence="2 3">FSL F6-1037</strain>
    </source>
</reference>
<evidence type="ECO:0000313" key="2">
    <source>
        <dbReference type="EMBL" id="EUJ41760.1"/>
    </source>
</evidence>
<sequence length="262" mass="29151">MIEQLEIDRSVRQWLNEAADLIQTELKMARYQVSQKTGPTDLVTTVDQQIEVFFADKLATFYPTHQLVAEEDPTHKHQTFSGVTWILDPIDGTLNFIQQQADYAISLAIFEDGVGQLAYIFDVERRTLYSCKVGEGVFVDGVQVERRRPNPSLAESTLIMNFGIIAANYLGLATAGAQARSVRLYGVASLEMAAVITGRADAYLSRHLMPWDIAAGFIMANELGLKISRIDGTEINVLKSGSLLIASEQVHETLLHDFIMKN</sequence>
<protein>
    <submittedName>
        <fullName evidence="2">Inositol-1-monophosphatase</fullName>
    </submittedName>
</protein>
<dbReference type="PATRIC" id="fig|1265861.3.peg.533"/>
<comment type="cofactor">
    <cofactor evidence="1">
        <name>Mg(2+)</name>
        <dbReference type="ChEBI" id="CHEBI:18420"/>
    </cofactor>
</comment>
<evidence type="ECO:0000313" key="3">
    <source>
        <dbReference type="Proteomes" id="UP000019243"/>
    </source>
</evidence>
<dbReference type="GO" id="GO:0006020">
    <property type="term" value="P:inositol metabolic process"/>
    <property type="evidence" value="ECO:0007669"/>
    <property type="project" value="TreeGrafter"/>
</dbReference>
<dbReference type="GO" id="GO:0046872">
    <property type="term" value="F:metal ion binding"/>
    <property type="evidence" value="ECO:0007669"/>
    <property type="project" value="UniProtKB-KW"/>
</dbReference>
<dbReference type="SUPFAM" id="SSF56655">
    <property type="entry name" value="Carbohydrate phosphatase"/>
    <property type="match status" value="1"/>
</dbReference>
<keyword evidence="1" id="KW-0460">Magnesium</keyword>
<dbReference type="Gene3D" id="3.30.540.10">
    <property type="entry name" value="Fructose-1,6-Bisphosphatase, subunit A, domain 1"/>
    <property type="match status" value="1"/>
</dbReference>
<dbReference type="EMBL" id="AODH01000009">
    <property type="protein sequence ID" value="EUJ41760.1"/>
    <property type="molecule type" value="Genomic_DNA"/>
</dbReference>
<dbReference type="CDD" id="cd01637">
    <property type="entry name" value="IMPase_like"/>
    <property type="match status" value="1"/>
</dbReference>
<dbReference type="AlphaFoldDB" id="W7CYC9"/>
<proteinExistence type="predicted"/>
<dbReference type="Gene3D" id="3.40.190.80">
    <property type="match status" value="1"/>
</dbReference>
<feature type="binding site" evidence="1">
    <location>
        <position position="88"/>
    </location>
    <ligand>
        <name>Mg(2+)</name>
        <dbReference type="ChEBI" id="CHEBI:18420"/>
        <label>1</label>
        <note>catalytic</note>
    </ligand>
</feature>
<dbReference type="Proteomes" id="UP000019243">
    <property type="component" value="Unassembled WGS sequence"/>
</dbReference>
<dbReference type="PANTHER" id="PTHR20854">
    <property type="entry name" value="INOSITOL MONOPHOSPHATASE"/>
    <property type="match status" value="1"/>
</dbReference>
<accession>W7CYC9</accession>
<feature type="binding site" evidence="1">
    <location>
        <position position="90"/>
    </location>
    <ligand>
        <name>Mg(2+)</name>
        <dbReference type="ChEBI" id="CHEBI:18420"/>
        <label>2</label>
    </ligand>
</feature>
<evidence type="ECO:0000256" key="1">
    <source>
        <dbReference type="PIRSR" id="PIRSR600760-2"/>
    </source>
</evidence>
<dbReference type="Pfam" id="PF00459">
    <property type="entry name" value="Inositol_P"/>
    <property type="match status" value="1"/>
</dbReference>
<organism evidence="2 3">
    <name type="scientific">Brochothrix campestris FSL F6-1037</name>
    <dbReference type="NCBI Taxonomy" id="1265861"/>
    <lineage>
        <taxon>Bacteria</taxon>
        <taxon>Bacillati</taxon>
        <taxon>Bacillota</taxon>
        <taxon>Bacilli</taxon>
        <taxon>Bacillales</taxon>
        <taxon>Listeriaceae</taxon>
        <taxon>Brochothrix</taxon>
    </lineage>
</organism>
<dbReference type="PRINTS" id="PR00377">
    <property type="entry name" value="IMPHPHTASES"/>
</dbReference>
<dbReference type="GO" id="GO:0007165">
    <property type="term" value="P:signal transduction"/>
    <property type="evidence" value="ECO:0007669"/>
    <property type="project" value="TreeGrafter"/>
</dbReference>
<comment type="caution">
    <text evidence="2">The sequence shown here is derived from an EMBL/GenBank/DDBJ whole genome shotgun (WGS) entry which is preliminary data.</text>
</comment>